<dbReference type="AlphaFoldDB" id="A0A7W9LNJ8"/>
<dbReference type="InterPro" id="IPR012349">
    <property type="entry name" value="Split_barrel_FMN-bd"/>
</dbReference>
<dbReference type="Pfam" id="PF04075">
    <property type="entry name" value="F420H2_quin_red"/>
    <property type="match status" value="1"/>
</dbReference>
<dbReference type="Gene3D" id="2.30.110.10">
    <property type="entry name" value="Electron Transport, Fmn-binding Protein, Chain A"/>
    <property type="match status" value="1"/>
</dbReference>
<dbReference type="EMBL" id="JACHMM010000001">
    <property type="protein sequence ID" value="MBB5790390.1"/>
    <property type="molecule type" value="Genomic_DNA"/>
</dbReference>
<organism evidence="1 2">
    <name type="scientific">Jiangella mangrovi</name>
    <dbReference type="NCBI Taxonomy" id="1524084"/>
    <lineage>
        <taxon>Bacteria</taxon>
        <taxon>Bacillati</taxon>
        <taxon>Actinomycetota</taxon>
        <taxon>Actinomycetes</taxon>
        <taxon>Jiangellales</taxon>
        <taxon>Jiangellaceae</taxon>
        <taxon>Jiangella</taxon>
    </lineage>
</organism>
<evidence type="ECO:0000313" key="2">
    <source>
        <dbReference type="Proteomes" id="UP000542813"/>
    </source>
</evidence>
<proteinExistence type="predicted"/>
<gene>
    <name evidence="1" type="ORF">HD601_004965</name>
</gene>
<dbReference type="InterPro" id="IPR004378">
    <property type="entry name" value="F420H2_quin_Rdtase"/>
</dbReference>
<dbReference type="Proteomes" id="UP000542813">
    <property type="component" value="Unassembled WGS sequence"/>
</dbReference>
<dbReference type="NCBIfam" id="TIGR00026">
    <property type="entry name" value="hi_GC_TIGR00026"/>
    <property type="match status" value="1"/>
</dbReference>
<dbReference type="GO" id="GO:0016491">
    <property type="term" value="F:oxidoreductase activity"/>
    <property type="evidence" value="ECO:0007669"/>
    <property type="project" value="InterPro"/>
</dbReference>
<dbReference type="RefSeq" id="WP_221441282.1">
    <property type="nucleotide sequence ID" value="NZ_JACHMM010000001.1"/>
</dbReference>
<name>A0A7W9LNJ8_9ACTN</name>
<sequence>MLEVLTADRASGGVVVVSGFGRAADWYRNVHAAGHATIETGRRRFQAVPRDLGADEAAAVLASYERWHRLIAPIVRRVLSSGRVALRRQ</sequence>
<evidence type="ECO:0000313" key="1">
    <source>
        <dbReference type="EMBL" id="MBB5790390.1"/>
    </source>
</evidence>
<reference evidence="1 2" key="1">
    <citation type="submission" date="2020-08" db="EMBL/GenBank/DDBJ databases">
        <title>Sequencing the genomes of 1000 actinobacteria strains.</title>
        <authorList>
            <person name="Klenk H.-P."/>
        </authorList>
    </citation>
    <scope>NUCLEOTIDE SEQUENCE [LARGE SCALE GENOMIC DNA]</scope>
    <source>
        <strain evidence="1 2">DSM 102122</strain>
    </source>
</reference>
<accession>A0A7W9LNJ8</accession>
<comment type="caution">
    <text evidence="1">The sequence shown here is derived from an EMBL/GenBank/DDBJ whole genome shotgun (WGS) entry which is preliminary data.</text>
</comment>
<keyword evidence="2" id="KW-1185">Reference proteome</keyword>
<protein>
    <submittedName>
        <fullName evidence="1">Deazaflavin-dependent oxidoreductase (Nitroreductase family)</fullName>
    </submittedName>
</protein>